<dbReference type="GO" id="GO:0006285">
    <property type="term" value="P:base-excision repair, AP site formation"/>
    <property type="evidence" value="ECO:0007669"/>
    <property type="project" value="UniProtKB-ARBA"/>
</dbReference>
<keyword evidence="5" id="KW-1185">Reference proteome</keyword>
<dbReference type="InterPro" id="IPR003265">
    <property type="entry name" value="HhH-GPD_domain"/>
</dbReference>
<dbReference type="Pfam" id="PF00730">
    <property type="entry name" value="HhH-GPD"/>
    <property type="match status" value="1"/>
</dbReference>
<dbReference type="SUPFAM" id="SSF48150">
    <property type="entry name" value="DNA-glycosylase"/>
    <property type="match status" value="1"/>
</dbReference>
<dbReference type="InterPro" id="IPR011257">
    <property type="entry name" value="DNA_glycosylase"/>
</dbReference>
<evidence type="ECO:0000259" key="3">
    <source>
        <dbReference type="Pfam" id="PF00730"/>
    </source>
</evidence>
<dbReference type="GO" id="GO:0003824">
    <property type="term" value="F:catalytic activity"/>
    <property type="evidence" value="ECO:0007669"/>
    <property type="project" value="InterPro"/>
</dbReference>
<dbReference type="GO" id="GO:0003677">
    <property type="term" value="F:DNA binding"/>
    <property type="evidence" value="ECO:0007669"/>
    <property type="project" value="InterPro"/>
</dbReference>
<sequence>MAAVAGPEGFALRMSRSADESDVECVADDPWRVLVAVMLLNKTAGRIAIPIFWTIMERWPSAEAMSGADLCELRECIRSLGLQDRRARRLIALSRAYVEQPPIRTRPRLSRYYSDPSLFEADASDAARRQGTQRLAQSPISHLPGSGPYAVDSYRIFCGTADEWRYVAPTDKELVRYLVRNHSAAFDSVA</sequence>
<dbReference type="GO" id="GO:0005634">
    <property type="term" value="C:nucleus"/>
    <property type="evidence" value="ECO:0007669"/>
    <property type="project" value="UniProtKB-SubCell"/>
</dbReference>
<proteinExistence type="predicted"/>
<dbReference type="EMBL" id="SEOQ01000845">
    <property type="protein sequence ID" value="TFY56235.1"/>
    <property type="molecule type" value="Genomic_DNA"/>
</dbReference>
<name>A0A4Y9Y1K0_9AGAM</name>
<accession>A0A4Y9Y1K0</accession>
<evidence type="ECO:0000256" key="1">
    <source>
        <dbReference type="ARBA" id="ARBA00004123"/>
    </source>
</evidence>
<evidence type="ECO:0000313" key="5">
    <source>
        <dbReference type="Proteomes" id="UP000298327"/>
    </source>
</evidence>
<dbReference type="STRING" id="205917.A0A4Y9Y1K0"/>
<dbReference type="Gene3D" id="1.10.340.30">
    <property type="entry name" value="Hypothetical protein, domain 2"/>
    <property type="match status" value="1"/>
</dbReference>
<dbReference type="PANTHER" id="PTHR15074:SF0">
    <property type="entry name" value="METHYL-CPG-BINDING DOMAIN PROTEIN 4-LIKE PROTEIN"/>
    <property type="match status" value="1"/>
</dbReference>
<dbReference type="PANTHER" id="PTHR15074">
    <property type="entry name" value="METHYL-CPG-BINDING PROTEIN"/>
    <property type="match status" value="1"/>
</dbReference>
<comment type="caution">
    <text evidence="4">The sequence shown here is derived from an EMBL/GenBank/DDBJ whole genome shotgun (WGS) entry which is preliminary data.</text>
</comment>
<gene>
    <name evidence="4" type="ORF">EVG20_g9008</name>
</gene>
<evidence type="ECO:0000313" key="4">
    <source>
        <dbReference type="EMBL" id="TFY56235.1"/>
    </source>
</evidence>
<protein>
    <recommendedName>
        <fullName evidence="3">HhH-GPD domain-containing protein</fullName>
    </recommendedName>
</protein>
<dbReference type="AlphaFoldDB" id="A0A4Y9Y1K0"/>
<dbReference type="InterPro" id="IPR045138">
    <property type="entry name" value="MeCP2/MBD4"/>
</dbReference>
<feature type="domain" description="HhH-GPD" evidence="3">
    <location>
        <begin position="35"/>
        <end position="127"/>
    </location>
</feature>
<dbReference type="OrthoDB" id="10265068at2759"/>
<dbReference type="Proteomes" id="UP000298327">
    <property type="component" value="Unassembled WGS sequence"/>
</dbReference>
<reference evidence="4 5" key="1">
    <citation type="submission" date="2019-02" db="EMBL/GenBank/DDBJ databases">
        <title>Genome sequencing of the rare red list fungi Dentipellis fragilis.</title>
        <authorList>
            <person name="Buettner E."/>
            <person name="Kellner H."/>
        </authorList>
    </citation>
    <scope>NUCLEOTIDE SEQUENCE [LARGE SCALE GENOMIC DNA]</scope>
    <source>
        <strain evidence="4 5">DSM 105465</strain>
    </source>
</reference>
<comment type="subcellular location">
    <subcellularLocation>
        <location evidence="1">Nucleus</location>
    </subcellularLocation>
</comment>
<keyword evidence="2" id="KW-0539">Nucleus</keyword>
<organism evidence="4 5">
    <name type="scientific">Dentipellis fragilis</name>
    <dbReference type="NCBI Taxonomy" id="205917"/>
    <lineage>
        <taxon>Eukaryota</taxon>
        <taxon>Fungi</taxon>
        <taxon>Dikarya</taxon>
        <taxon>Basidiomycota</taxon>
        <taxon>Agaricomycotina</taxon>
        <taxon>Agaricomycetes</taxon>
        <taxon>Russulales</taxon>
        <taxon>Hericiaceae</taxon>
        <taxon>Dentipellis</taxon>
    </lineage>
</organism>
<evidence type="ECO:0000256" key="2">
    <source>
        <dbReference type="ARBA" id="ARBA00023242"/>
    </source>
</evidence>